<dbReference type="PANTHER" id="PTHR11933">
    <property type="entry name" value="TRNA 5-METHYLAMINOMETHYL-2-THIOURIDYLATE -METHYLTRANSFERASE"/>
    <property type="match status" value="1"/>
</dbReference>
<evidence type="ECO:0000259" key="4">
    <source>
        <dbReference type="Pfam" id="PF00764"/>
    </source>
</evidence>
<dbReference type="EC" id="2.8.1.13" evidence="6"/>
<feature type="domain" description="NFACT protein RNA binding" evidence="5">
    <location>
        <begin position="227"/>
        <end position="308"/>
    </location>
</feature>
<keyword evidence="3" id="KW-0067">ATP-binding</keyword>
<dbReference type="PANTHER" id="PTHR11933:SF6">
    <property type="entry name" value="THIL AANH DOMAIN-CONTAINING PROTEIN"/>
    <property type="match status" value="1"/>
</dbReference>
<dbReference type="EMBL" id="CP021416">
    <property type="protein sequence ID" value="ARU49691.1"/>
    <property type="molecule type" value="Genomic_DNA"/>
</dbReference>
<dbReference type="GO" id="GO:0016874">
    <property type="term" value="F:ligase activity"/>
    <property type="evidence" value="ECO:0007669"/>
    <property type="project" value="UniProtKB-KW"/>
</dbReference>
<dbReference type="Gene3D" id="3.40.50.620">
    <property type="entry name" value="HUPs"/>
    <property type="match status" value="1"/>
</dbReference>
<feature type="domain" description="Arginosuccinate synthase-like N-terminal" evidence="4">
    <location>
        <begin position="5"/>
        <end position="72"/>
    </location>
</feature>
<gene>
    <name evidence="6" type="ORF">Sdiek1_2541</name>
</gene>
<keyword evidence="2" id="KW-0547">Nucleotide-binding</keyword>
<organism evidence="6 7">
    <name type="scientific">Sulfurospirillum diekertiae</name>
    <dbReference type="NCBI Taxonomy" id="1854492"/>
    <lineage>
        <taxon>Bacteria</taxon>
        <taxon>Pseudomonadati</taxon>
        <taxon>Campylobacterota</taxon>
        <taxon>Epsilonproteobacteria</taxon>
        <taxon>Campylobacterales</taxon>
        <taxon>Sulfurospirillaceae</taxon>
        <taxon>Sulfurospirillum</taxon>
    </lineage>
</organism>
<dbReference type="OrthoDB" id="9781887at2"/>
<dbReference type="InterPro" id="IPR048267">
    <property type="entry name" value="Arginosuc_syn_N"/>
</dbReference>
<sequence>MKALVLYSGGLDSMLAMKLLTNQGIEVIALHINIGFGVKEDNYDTLKRRASIAGATLEVIDVRDEYLQKILFSPKYGYGKQFNPCIDCHGFMFTVAKALLPRYGASFIATGEVVGQRPMSQNKDALRLVKKIANDLDEDLILRPLCALVMEETKPEREGWVDRSKLLGFNGRGRNAQLSLAKEWGWEDYPTPAGGCLLTDVQFSIRLRDCVTHETFDKEDIEVLKNGRHFRLPDGAKLVVGRNEKENDIIDSLNNPKFDLLHVKEEMNAPSSLLSKNASSADEALACRIVLTFTKAFPDQNYALCIGEKLFQSSPFKTKEDTKKYLI</sequence>
<dbReference type="KEGG" id="suls:Sdiek1_2541"/>
<evidence type="ECO:0000313" key="6">
    <source>
        <dbReference type="EMBL" id="ARU49691.1"/>
    </source>
</evidence>
<dbReference type="AlphaFoldDB" id="A0A1Y0HNM1"/>
<dbReference type="GO" id="GO:0005524">
    <property type="term" value="F:ATP binding"/>
    <property type="evidence" value="ECO:0007669"/>
    <property type="project" value="UniProtKB-KW"/>
</dbReference>
<accession>A0A1Y0HNM1</accession>
<dbReference type="SUPFAM" id="SSF52402">
    <property type="entry name" value="Adenine nucleotide alpha hydrolases-like"/>
    <property type="match status" value="1"/>
</dbReference>
<dbReference type="InterPro" id="IPR059101">
    <property type="entry name" value="NFACT-R_2"/>
</dbReference>
<proteinExistence type="predicted"/>
<keyword evidence="6" id="KW-0808">Transferase</keyword>
<dbReference type="Proteomes" id="UP000196005">
    <property type="component" value="Chromosome"/>
</dbReference>
<evidence type="ECO:0000259" key="5">
    <source>
        <dbReference type="Pfam" id="PF18297"/>
    </source>
</evidence>
<evidence type="ECO:0000313" key="7">
    <source>
        <dbReference type="Proteomes" id="UP000196005"/>
    </source>
</evidence>
<keyword evidence="7" id="KW-1185">Reference proteome</keyword>
<dbReference type="InterPro" id="IPR014729">
    <property type="entry name" value="Rossmann-like_a/b/a_fold"/>
</dbReference>
<dbReference type="Pfam" id="PF18297">
    <property type="entry name" value="NFACT-R_2"/>
    <property type="match status" value="1"/>
</dbReference>
<keyword evidence="1" id="KW-0436">Ligase</keyword>
<dbReference type="GO" id="GO:0103016">
    <property type="term" value="F:tRNA-uridine 2-sulfurtransferase activity"/>
    <property type="evidence" value="ECO:0007669"/>
    <property type="project" value="UniProtKB-EC"/>
</dbReference>
<dbReference type="RefSeq" id="WP_087439393.1">
    <property type="nucleotide sequence ID" value="NZ_CP021416.1"/>
</dbReference>
<evidence type="ECO:0000256" key="2">
    <source>
        <dbReference type="ARBA" id="ARBA00022741"/>
    </source>
</evidence>
<name>A0A1Y0HNM1_9BACT</name>
<protein>
    <submittedName>
        <fullName evidence="6">tRNA-specific 2-thiouridylase MnmA</fullName>
        <ecNumber evidence="6">2.8.1.13</ecNumber>
    </submittedName>
</protein>
<evidence type="ECO:0000256" key="3">
    <source>
        <dbReference type="ARBA" id="ARBA00022840"/>
    </source>
</evidence>
<reference evidence="7" key="1">
    <citation type="submission" date="2017-05" db="EMBL/GenBank/DDBJ databases">
        <title>Dechlorination kinetics govern the competition between two new strains of the genus Sulfurospirillum.</title>
        <authorList>
            <person name="Buttet G.F."/>
            <person name="Murray A.M."/>
            <person name="Goris T."/>
            <person name="Burion M."/>
            <person name="Lin B."/>
            <person name="Rolle M."/>
            <person name="Maillard J."/>
        </authorList>
    </citation>
    <scope>NUCLEOTIDE SEQUENCE [LARGE SCALE GENOMIC DNA]</scope>
    <source>
        <strain evidence="7">SL2-1</strain>
    </source>
</reference>
<evidence type="ECO:0000256" key="1">
    <source>
        <dbReference type="ARBA" id="ARBA00022598"/>
    </source>
</evidence>
<dbReference type="Pfam" id="PF00764">
    <property type="entry name" value="Arginosuc_synth"/>
    <property type="match status" value="1"/>
</dbReference>